<evidence type="ECO:0000256" key="4">
    <source>
        <dbReference type="ARBA" id="ARBA00010448"/>
    </source>
</evidence>
<dbReference type="GO" id="GO:0005615">
    <property type="term" value="C:extracellular space"/>
    <property type="evidence" value="ECO:0007669"/>
    <property type="project" value="UniProtKB-KW"/>
</dbReference>
<evidence type="ECO:0000256" key="3">
    <source>
        <dbReference type="ARBA" id="ARBA00004550"/>
    </source>
</evidence>
<evidence type="ECO:0000256" key="5">
    <source>
        <dbReference type="ARBA" id="ARBA00014702"/>
    </source>
</evidence>
<proteinExistence type="inferred from homology"/>
<evidence type="ECO:0000313" key="14">
    <source>
        <dbReference type="Proteomes" id="UP000824782"/>
    </source>
</evidence>
<comment type="subcellular location">
    <subcellularLocation>
        <location evidence="2">Cytoplasm</location>
        <location evidence="2">Cytosol</location>
    </subcellularLocation>
    <subcellularLocation>
        <location evidence="1">Lysosome</location>
    </subcellularLocation>
    <subcellularLocation>
        <location evidence="3">Secreted</location>
        <location evidence="3">Extracellular exosome</location>
    </subcellularLocation>
</comment>
<sequence>MSIRRDEIEVYRPPVCRRKLMDMIKRFDPNDISYIDDYSYTPRFLKNFSSNQYPGFSSGIMWSKVLQDDNMRIKDVVDRDSVMSFQNQSSTTVQDTRSKYFVINNGTVWAIALQGDNIKLKAYFKITLYPIQTKGAIKCVITLQVQNQDLYLSCKPTDEQLKVLPLGQKRLVVTNPEVKDFFFFPTEVTTKKYSLEPLTRPGCLVGTSPDSNSRVSVVPTSDNTHYTTFAFDAKFTIGFNFVQRAIMEATHIKGHGTNNEELRPNFNQQYTEITHFPGPMWNPKPYTCPGYWPASIEM</sequence>
<evidence type="ECO:0000256" key="1">
    <source>
        <dbReference type="ARBA" id="ARBA00004371"/>
    </source>
</evidence>
<keyword evidence="7" id="KW-0202">Cytokine</keyword>
<keyword evidence="14" id="KW-1185">Reference proteome</keyword>
<dbReference type="PANTHER" id="PTHR10078">
    <property type="entry name" value="INTERLEUKIN-1 FAMILY MEMBER"/>
    <property type="match status" value="1"/>
</dbReference>
<dbReference type="GO" id="GO:0019221">
    <property type="term" value="P:cytokine-mediated signaling pathway"/>
    <property type="evidence" value="ECO:0007669"/>
    <property type="project" value="TreeGrafter"/>
</dbReference>
<evidence type="ECO:0000313" key="13">
    <source>
        <dbReference type="EMBL" id="KAG8574585.1"/>
    </source>
</evidence>
<evidence type="ECO:0000256" key="7">
    <source>
        <dbReference type="ARBA" id="ARBA00022514"/>
    </source>
</evidence>
<dbReference type="InterPro" id="IPR008996">
    <property type="entry name" value="IL1/FGF"/>
</dbReference>
<keyword evidence="10" id="KW-0395">Inflammatory response</keyword>
<protein>
    <recommendedName>
        <fullName evidence="5">Interleukin-1 beta</fullName>
    </recommendedName>
</protein>
<dbReference type="SMART" id="SM00125">
    <property type="entry name" value="IL1"/>
    <property type="match status" value="1"/>
</dbReference>
<dbReference type="InterPro" id="IPR000975">
    <property type="entry name" value="IL-1_fam"/>
</dbReference>
<dbReference type="GO" id="GO:0005829">
    <property type="term" value="C:cytosol"/>
    <property type="evidence" value="ECO:0007669"/>
    <property type="project" value="UniProtKB-SubCell"/>
</dbReference>
<dbReference type="GO" id="GO:0051781">
    <property type="term" value="P:positive regulation of cell division"/>
    <property type="evidence" value="ECO:0007669"/>
    <property type="project" value="UniProtKB-KW"/>
</dbReference>
<name>A0AAV7BPG0_ENGPU</name>
<evidence type="ECO:0000256" key="12">
    <source>
        <dbReference type="ARBA" id="ARBA00023246"/>
    </source>
</evidence>
<dbReference type="GO" id="GO:0005125">
    <property type="term" value="F:cytokine activity"/>
    <property type="evidence" value="ECO:0007669"/>
    <property type="project" value="UniProtKB-KW"/>
</dbReference>
<organism evidence="13 14">
    <name type="scientific">Engystomops pustulosus</name>
    <name type="common">Tungara frog</name>
    <name type="synonym">Physalaemus pustulosus</name>
    <dbReference type="NCBI Taxonomy" id="76066"/>
    <lineage>
        <taxon>Eukaryota</taxon>
        <taxon>Metazoa</taxon>
        <taxon>Chordata</taxon>
        <taxon>Craniata</taxon>
        <taxon>Vertebrata</taxon>
        <taxon>Euteleostomi</taxon>
        <taxon>Amphibia</taxon>
        <taxon>Batrachia</taxon>
        <taxon>Anura</taxon>
        <taxon>Neobatrachia</taxon>
        <taxon>Hyloidea</taxon>
        <taxon>Leptodactylidae</taxon>
        <taxon>Leiuperinae</taxon>
        <taxon>Engystomops</taxon>
    </lineage>
</organism>
<comment type="similarity">
    <text evidence="4">Belongs to the IL-1 family.</text>
</comment>
<keyword evidence="11" id="KW-0458">Lysosome</keyword>
<accession>A0AAV7BPG0</accession>
<dbReference type="Gene3D" id="2.80.10.50">
    <property type="match status" value="1"/>
</dbReference>
<dbReference type="PANTHER" id="PTHR10078:SF30">
    <property type="entry name" value="INTERLEUKIN-1 BETA"/>
    <property type="match status" value="1"/>
</dbReference>
<dbReference type="GO" id="GO:0006955">
    <property type="term" value="P:immune response"/>
    <property type="evidence" value="ECO:0007669"/>
    <property type="project" value="InterPro"/>
</dbReference>
<dbReference type="SUPFAM" id="SSF50353">
    <property type="entry name" value="Cytokine"/>
    <property type="match status" value="1"/>
</dbReference>
<evidence type="ECO:0000256" key="2">
    <source>
        <dbReference type="ARBA" id="ARBA00004514"/>
    </source>
</evidence>
<dbReference type="AlphaFoldDB" id="A0AAV7BPG0"/>
<gene>
    <name evidence="13" type="ORF">GDO81_009235</name>
</gene>
<dbReference type="GO" id="GO:0071222">
    <property type="term" value="P:cellular response to lipopolysaccharide"/>
    <property type="evidence" value="ECO:0007669"/>
    <property type="project" value="TreeGrafter"/>
</dbReference>
<evidence type="ECO:0000256" key="6">
    <source>
        <dbReference type="ARBA" id="ARBA00022490"/>
    </source>
</evidence>
<evidence type="ECO:0000256" key="11">
    <source>
        <dbReference type="ARBA" id="ARBA00023228"/>
    </source>
</evidence>
<keyword evidence="6" id="KW-0963">Cytoplasm</keyword>
<dbReference type="GO" id="GO:0001660">
    <property type="term" value="P:fever generation"/>
    <property type="evidence" value="ECO:0007669"/>
    <property type="project" value="UniProtKB-KW"/>
</dbReference>
<dbReference type="GO" id="GO:0005764">
    <property type="term" value="C:lysosome"/>
    <property type="evidence" value="ECO:0007669"/>
    <property type="project" value="UniProtKB-SubCell"/>
</dbReference>
<keyword evidence="8" id="KW-0964">Secreted</keyword>
<dbReference type="GO" id="GO:0010628">
    <property type="term" value="P:positive regulation of gene expression"/>
    <property type="evidence" value="ECO:0007669"/>
    <property type="project" value="TreeGrafter"/>
</dbReference>
<keyword evidence="9" id="KW-0666">Pyrogen</keyword>
<evidence type="ECO:0000256" key="8">
    <source>
        <dbReference type="ARBA" id="ARBA00022525"/>
    </source>
</evidence>
<dbReference type="EMBL" id="WNYA01000004">
    <property type="protein sequence ID" value="KAG8574585.1"/>
    <property type="molecule type" value="Genomic_DNA"/>
</dbReference>
<evidence type="ECO:0000256" key="9">
    <source>
        <dbReference type="ARBA" id="ARBA00022620"/>
    </source>
</evidence>
<evidence type="ECO:0000256" key="10">
    <source>
        <dbReference type="ARBA" id="ARBA00023198"/>
    </source>
</evidence>
<reference evidence="13" key="1">
    <citation type="thesis" date="2020" institute="ProQuest LLC" country="789 East Eisenhower Parkway, Ann Arbor, MI, USA">
        <title>Comparative Genomics and Chromosome Evolution.</title>
        <authorList>
            <person name="Mudd A.B."/>
        </authorList>
    </citation>
    <scope>NUCLEOTIDE SEQUENCE</scope>
    <source>
        <strain evidence="13">237g6f4</strain>
        <tissue evidence="13">Blood</tissue>
    </source>
</reference>
<comment type="caution">
    <text evidence="13">The sequence shown here is derived from an EMBL/GenBank/DDBJ whole genome shotgun (WGS) entry which is preliminary data.</text>
</comment>
<dbReference type="Proteomes" id="UP000824782">
    <property type="component" value="Unassembled WGS sequence"/>
</dbReference>
<keyword evidence="12" id="KW-0497">Mitogen</keyword>